<dbReference type="AlphaFoldDB" id="A0A517Z1H3"/>
<evidence type="ECO:0000313" key="3">
    <source>
        <dbReference type="Proteomes" id="UP000320496"/>
    </source>
</evidence>
<dbReference type="Proteomes" id="UP000320496">
    <property type="component" value="Chromosome"/>
</dbReference>
<sequence>MRWVAGVGTSGASGAPGTDVPQDGVYFHRRHRDTENAGSLQRRLMPAARSTRAGRMESVLRRDLLIPTS</sequence>
<gene>
    <name evidence="2" type="ORF">Mal4_06160</name>
</gene>
<feature type="compositionally biased region" description="Low complexity" evidence="1">
    <location>
        <begin position="1"/>
        <end position="18"/>
    </location>
</feature>
<dbReference type="EMBL" id="CP036275">
    <property type="protein sequence ID" value="QDU36331.1"/>
    <property type="molecule type" value="Genomic_DNA"/>
</dbReference>
<name>A0A517Z1H3_9PLAN</name>
<accession>A0A517Z1H3</accession>
<feature type="region of interest" description="Disordered" evidence="1">
    <location>
        <begin position="1"/>
        <end position="22"/>
    </location>
</feature>
<proteinExistence type="predicted"/>
<reference evidence="2 3" key="1">
    <citation type="submission" date="2019-02" db="EMBL/GenBank/DDBJ databases">
        <title>Deep-cultivation of Planctomycetes and their phenomic and genomic characterization uncovers novel biology.</title>
        <authorList>
            <person name="Wiegand S."/>
            <person name="Jogler M."/>
            <person name="Boedeker C."/>
            <person name="Pinto D."/>
            <person name="Vollmers J."/>
            <person name="Rivas-Marin E."/>
            <person name="Kohn T."/>
            <person name="Peeters S.H."/>
            <person name="Heuer A."/>
            <person name="Rast P."/>
            <person name="Oberbeckmann S."/>
            <person name="Bunk B."/>
            <person name="Jeske O."/>
            <person name="Meyerdierks A."/>
            <person name="Storesund J.E."/>
            <person name="Kallscheuer N."/>
            <person name="Luecker S."/>
            <person name="Lage O.M."/>
            <person name="Pohl T."/>
            <person name="Merkel B.J."/>
            <person name="Hornburger P."/>
            <person name="Mueller R.-W."/>
            <person name="Bruemmer F."/>
            <person name="Labrenz M."/>
            <person name="Spormann A.M."/>
            <person name="Op den Camp H."/>
            <person name="Overmann J."/>
            <person name="Amann R."/>
            <person name="Jetten M.S.M."/>
            <person name="Mascher T."/>
            <person name="Medema M.H."/>
            <person name="Devos D.P."/>
            <person name="Kaster A.-K."/>
            <person name="Ovreas L."/>
            <person name="Rohde M."/>
            <person name="Galperin M.Y."/>
            <person name="Jogler C."/>
        </authorList>
    </citation>
    <scope>NUCLEOTIDE SEQUENCE [LARGE SCALE GENOMIC DNA]</scope>
    <source>
        <strain evidence="2 3">Mal4</strain>
    </source>
</reference>
<keyword evidence="3" id="KW-1185">Reference proteome</keyword>
<evidence type="ECO:0000256" key="1">
    <source>
        <dbReference type="SAM" id="MobiDB-lite"/>
    </source>
</evidence>
<protein>
    <submittedName>
        <fullName evidence="2">Uncharacterized protein</fullName>
    </submittedName>
</protein>
<evidence type="ECO:0000313" key="2">
    <source>
        <dbReference type="EMBL" id="QDU36331.1"/>
    </source>
</evidence>
<organism evidence="2 3">
    <name type="scientific">Maioricimonas rarisocia</name>
    <dbReference type="NCBI Taxonomy" id="2528026"/>
    <lineage>
        <taxon>Bacteria</taxon>
        <taxon>Pseudomonadati</taxon>
        <taxon>Planctomycetota</taxon>
        <taxon>Planctomycetia</taxon>
        <taxon>Planctomycetales</taxon>
        <taxon>Planctomycetaceae</taxon>
        <taxon>Maioricimonas</taxon>
    </lineage>
</organism>
<dbReference type="KEGG" id="mri:Mal4_06160"/>